<evidence type="ECO:0000256" key="6">
    <source>
        <dbReference type="ARBA" id="ARBA00023002"/>
    </source>
</evidence>
<comment type="similarity">
    <text evidence="2">Belongs to the FAD-binding monooxygenase family.</text>
</comment>
<proteinExistence type="inferred from homology"/>
<sequence>MATAVLPPSHAKKFNTELTDYSVGNSAKSGQQYQYGDNLEVDALIVGAGFAGIFMLKTLRDRGFKTVIFEAGNDIGGTWRWNCYPGAGVDSEIPEYEFSWPEVWKTWSWSTNYPDYAEIRAYFDHVDKVVGVKKDCAFNTVVVGGSFDTAAGRWTVKTQDGRTTRAKYLILGTGFVRVSVSLSLSLSLSLPFSPSPLLFVVIPVSFYSRLSPPQAARRYIPDWPGMDKFGGHVHHSSFWPDHDMDVSSKRCAIIGTGASGVQLTQAWGPLARHLTVFQRTPNLALPGARRSLTALDQDRKRDVYPQLFSLRETSFGGFHYDWYEKTAADETPAEREVLHERIWRDGGFRFWLANYKDHLFSPEANRLSYDFWARKTRERIHDPAKRDLLAPLEMPHYFGTKRPSLERCYYEQFNRPNVDVVDIRGNPIREFTETGITLQDGTHHELDVVAVATGFDVVTGGEQVTALSYCAVSHPGTPFTSCL</sequence>
<evidence type="ECO:0000313" key="9">
    <source>
        <dbReference type="Proteomes" id="UP000078544"/>
    </source>
</evidence>
<keyword evidence="5" id="KW-0521">NADP</keyword>
<keyword evidence="9" id="KW-1185">Reference proteome</keyword>
<evidence type="ECO:0000256" key="4">
    <source>
        <dbReference type="ARBA" id="ARBA00022827"/>
    </source>
</evidence>
<dbReference type="Pfam" id="PF13450">
    <property type="entry name" value="NAD_binding_8"/>
    <property type="match status" value="1"/>
</dbReference>
<reference evidence="8 9" key="1">
    <citation type="journal article" date="2016" name="Genome Biol. Evol.">
        <title>Divergent and convergent evolution of fungal pathogenicity.</title>
        <authorList>
            <person name="Shang Y."/>
            <person name="Xiao G."/>
            <person name="Zheng P."/>
            <person name="Cen K."/>
            <person name="Zhan S."/>
            <person name="Wang C."/>
        </authorList>
    </citation>
    <scope>NUCLEOTIDE SEQUENCE [LARGE SCALE GENOMIC DNA]</scope>
    <source>
        <strain evidence="8 9">RCEF 2490</strain>
    </source>
</reference>
<dbReference type="STRING" id="1081109.A0A166UPR2"/>
<protein>
    <submittedName>
        <fullName evidence="8">Pyridine nucleotide-disulfide oxidoreductase, FAD/NAD(P)-binding domain protein</fullName>
    </submittedName>
</protein>
<dbReference type="Proteomes" id="UP000078544">
    <property type="component" value="Unassembled WGS sequence"/>
</dbReference>
<keyword evidence="4" id="KW-0274">FAD</keyword>
<keyword evidence="6" id="KW-0560">Oxidoreductase</keyword>
<dbReference type="EMBL" id="AZGY01000001">
    <property type="protein sequence ID" value="OAA32804.1"/>
    <property type="molecule type" value="Genomic_DNA"/>
</dbReference>
<organism evidence="8 9">
    <name type="scientific">Moelleriella libera RCEF 2490</name>
    <dbReference type="NCBI Taxonomy" id="1081109"/>
    <lineage>
        <taxon>Eukaryota</taxon>
        <taxon>Fungi</taxon>
        <taxon>Dikarya</taxon>
        <taxon>Ascomycota</taxon>
        <taxon>Pezizomycotina</taxon>
        <taxon>Sordariomycetes</taxon>
        <taxon>Hypocreomycetidae</taxon>
        <taxon>Hypocreales</taxon>
        <taxon>Clavicipitaceae</taxon>
        <taxon>Moelleriella</taxon>
    </lineage>
</organism>
<dbReference type="OrthoDB" id="66881at2759"/>
<evidence type="ECO:0000256" key="2">
    <source>
        <dbReference type="ARBA" id="ARBA00010139"/>
    </source>
</evidence>
<dbReference type="InterPro" id="IPR036188">
    <property type="entry name" value="FAD/NAD-bd_sf"/>
</dbReference>
<keyword evidence="7" id="KW-0503">Monooxygenase</keyword>
<accession>A0A166UPR2</accession>
<dbReference type="PANTHER" id="PTHR43098">
    <property type="entry name" value="L-ORNITHINE N(5)-MONOOXYGENASE-RELATED"/>
    <property type="match status" value="1"/>
</dbReference>
<comment type="caution">
    <text evidence="8">The sequence shown here is derived from an EMBL/GenBank/DDBJ whole genome shotgun (WGS) entry which is preliminary data.</text>
</comment>
<dbReference type="PANTHER" id="PTHR43098:SF3">
    <property type="entry name" value="L-ORNITHINE N(5)-MONOOXYGENASE-RELATED"/>
    <property type="match status" value="1"/>
</dbReference>
<comment type="cofactor">
    <cofactor evidence="1">
        <name>FAD</name>
        <dbReference type="ChEBI" id="CHEBI:57692"/>
    </cofactor>
</comment>
<keyword evidence="3" id="KW-0285">Flavoprotein</keyword>
<dbReference type="AlphaFoldDB" id="A0A166UPR2"/>
<dbReference type="SUPFAM" id="SSF51905">
    <property type="entry name" value="FAD/NAD(P)-binding domain"/>
    <property type="match status" value="2"/>
</dbReference>
<evidence type="ECO:0000256" key="5">
    <source>
        <dbReference type="ARBA" id="ARBA00022857"/>
    </source>
</evidence>
<dbReference type="Gene3D" id="3.50.50.60">
    <property type="entry name" value="FAD/NAD(P)-binding domain"/>
    <property type="match status" value="2"/>
</dbReference>
<gene>
    <name evidence="8" type="ORF">AAL_00269</name>
</gene>
<dbReference type="InterPro" id="IPR050775">
    <property type="entry name" value="FAD-binding_Monooxygenases"/>
</dbReference>
<evidence type="ECO:0000256" key="3">
    <source>
        <dbReference type="ARBA" id="ARBA00022630"/>
    </source>
</evidence>
<name>A0A166UPR2_9HYPO</name>
<evidence type="ECO:0000256" key="7">
    <source>
        <dbReference type="ARBA" id="ARBA00023033"/>
    </source>
</evidence>
<evidence type="ECO:0000313" key="8">
    <source>
        <dbReference type="EMBL" id="OAA32804.1"/>
    </source>
</evidence>
<dbReference type="GO" id="GO:0004497">
    <property type="term" value="F:monooxygenase activity"/>
    <property type="evidence" value="ECO:0007669"/>
    <property type="project" value="UniProtKB-KW"/>
</dbReference>
<evidence type="ECO:0000256" key="1">
    <source>
        <dbReference type="ARBA" id="ARBA00001974"/>
    </source>
</evidence>